<protein>
    <submittedName>
        <fullName evidence="9">ZN432 protein</fullName>
    </submittedName>
</protein>
<dbReference type="GO" id="GO:0005634">
    <property type="term" value="C:nucleus"/>
    <property type="evidence" value="ECO:0007669"/>
    <property type="project" value="UniProtKB-SubCell"/>
</dbReference>
<name>A0A7L3DX72_9PASS</name>
<gene>
    <name evidence="9" type="primary">Znf432</name>
    <name evidence="9" type="ORF">CHAFRE_R11302</name>
</gene>
<dbReference type="GO" id="GO:0000981">
    <property type="term" value="F:DNA-binding transcription factor activity, RNA polymerase II-specific"/>
    <property type="evidence" value="ECO:0007669"/>
    <property type="project" value="TreeGrafter"/>
</dbReference>
<dbReference type="InterPro" id="IPR036236">
    <property type="entry name" value="Znf_C2H2_sf"/>
</dbReference>
<comment type="caution">
    <text evidence="9">The sequence shown here is derived from an EMBL/GenBank/DDBJ whole genome shotgun (WGS) entry which is preliminary data.</text>
</comment>
<reference evidence="9 10" key="1">
    <citation type="submission" date="2019-09" db="EMBL/GenBank/DDBJ databases">
        <title>Bird 10,000 Genomes (B10K) Project - Family phase.</title>
        <authorList>
            <person name="Zhang G."/>
        </authorList>
    </citation>
    <scope>NUCLEOTIDE SEQUENCE [LARGE SCALE GENOMIC DNA]</scope>
    <source>
        <strain evidence="9">B10K-DU-012-41</strain>
    </source>
</reference>
<dbReference type="PANTHER" id="PTHR23226">
    <property type="entry name" value="ZINC FINGER AND SCAN DOMAIN-CONTAINING"/>
    <property type="match status" value="1"/>
</dbReference>
<proteinExistence type="predicted"/>
<keyword evidence="6" id="KW-0539">Nucleus</keyword>
<keyword evidence="4 7" id="KW-0863">Zinc-finger</keyword>
<dbReference type="SUPFAM" id="SSF57667">
    <property type="entry name" value="beta-beta-alpha zinc fingers"/>
    <property type="match status" value="1"/>
</dbReference>
<dbReference type="FunFam" id="3.30.160.60:FF:001492">
    <property type="entry name" value="Zinc finger protein 444"/>
    <property type="match status" value="1"/>
</dbReference>
<evidence type="ECO:0000313" key="10">
    <source>
        <dbReference type="Proteomes" id="UP000563107"/>
    </source>
</evidence>
<evidence type="ECO:0000256" key="7">
    <source>
        <dbReference type="PROSITE-ProRule" id="PRU00042"/>
    </source>
</evidence>
<dbReference type="AlphaFoldDB" id="A0A7L3DX72"/>
<keyword evidence="3" id="KW-0677">Repeat</keyword>
<dbReference type="GO" id="GO:0000978">
    <property type="term" value="F:RNA polymerase II cis-regulatory region sequence-specific DNA binding"/>
    <property type="evidence" value="ECO:0007669"/>
    <property type="project" value="TreeGrafter"/>
</dbReference>
<accession>A0A7L3DX72</accession>
<evidence type="ECO:0000313" key="9">
    <source>
        <dbReference type="EMBL" id="NXT60912.1"/>
    </source>
</evidence>
<sequence length="53" mass="5819">AGGGRGCGPSSELVLREQLPAGEKPHECSECGKSFSWRSRLIRHRMTHSGERP</sequence>
<keyword evidence="10" id="KW-1185">Reference proteome</keyword>
<dbReference type="PANTHER" id="PTHR23226:SF366">
    <property type="entry name" value="ZINC FINGER PROTEIN ZFP2"/>
    <property type="match status" value="1"/>
</dbReference>
<evidence type="ECO:0000256" key="1">
    <source>
        <dbReference type="ARBA" id="ARBA00004123"/>
    </source>
</evidence>
<evidence type="ECO:0000256" key="3">
    <source>
        <dbReference type="ARBA" id="ARBA00022737"/>
    </source>
</evidence>
<dbReference type="SMART" id="SM00355">
    <property type="entry name" value="ZnF_C2H2"/>
    <property type="match status" value="1"/>
</dbReference>
<feature type="domain" description="C2H2-type" evidence="8">
    <location>
        <begin position="26"/>
        <end position="53"/>
    </location>
</feature>
<dbReference type="InterPro" id="IPR013087">
    <property type="entry name" value="Znf_C2H2_type"/>
</dbReference>
<dbReference type="GO" id="GO:0008270">
    <property type="term" value="F:zinc ion binding"/>
    <property type="evidence" value="ECO:0007669"/>
    <property type="project" value="UniProtKB-KW"/>
</dbReference>
<keyword evidence="2" id="KW-0479">Metal-binding</keyword>
<feature type="non-terminal residue" evidence="9">
    <location>
        <position position="53"/>
    </location>
</feature>
<evidence type="ECO:0000256" key="4">
    <source>
        <dbReference type="ARBA" id="ARBA00022771"/>
    </source>
</evidence>
<dbReference type="PROSITE" id="PS50157">
    <property type="entry name" value="ZINC_FINGER_C2H2_2"/>
    <property type="match status" value="1"/>
</dbReference>
<dbReference type="Proteomes" id="UP000563107">
    <property type="component" value="Unassembled WGS sequence"/>
</dbReference>
<evidence type="ECO:0000256" key="6">
    <source>
        <dbReference type="ARBA" id="ARBA00023242"/>
    </source>
</evidence>
<dbReference type="EMBL" id="VZTR01002886">
    <property type="protein sequence ID" value="NXT60912.1"/>
    <property type="molecule type" value="Genomic_DNA"/>
</dbReference>
<comment type="subcellular location">
    <subcellularLocation>
        <location evidence="1">Nucleus</location>
    </subcellularLocation>
</comment>
<keyword evidence="5" id="KW-0862">Zinc</keyword>
<organism evidence="9 10">
    <name type="scientific">Chaetops frenatus</name>
    <name type="common">Rufous rock-jumper</name>
    <dbReference type="NCBI Taxonomy" id="221966"/>
    <lineage>
        <taxon>Eukaryota</taxon>
        <taxon>Metazoa</taxon>
        <taxon>Chordata</taxon>
        <taxon>Craniata</taxon>
        <taxon>Vertebrata</taxon>
        <taxon>Euteleostomi</taxon>
        <taxon>Archelosauria</taxon>
        <taxon>Archosauria</taxon>
        <taxon>Dinosauria</taxon>
        <taxon>Saurischia</taxon>
        <taxon>Theropoda</taxon>
        <taxon>Coelurosauria</taxon>
        <taxon>Aves</taxon>
        <taxon>Neognathae</taxon>
        <taxon>Neoaves</taxon>
        <taxon>Telluraves</taxon>
        <taxon>Australaves</taxon>
        <taxon>Passeriformes</taxon>
        <taxon>Picathartidae</taxon>
        <taxon>Chaetops</taxon>
    </lineage>
</organism>
<feature type="non-terminal residue" evidence="9">
    <location>
        <position position="1"/>
    </location>
</feature>
<dbReference type="Gene3D" id="3.30.160.60">
    <property type="entry name" value="Classic Zinc Finger"/>
    <property type="match status" value="1"/>
</dbReference>
<dbReference type="PROSITE" id="PS00028">
    <property type="entry name" value="ZINC_FINGER_C2H2_1"/>
    <property type="match status" value="1"/>
</dbReference>
<evidence type="ECO:0000259" key="8">
    <source>
        <dbReference type="PROSITE" id="PS50157"/>
    </source>
</evidence>
<evidence type="ECO:0000256" key="2">
    <source>
        <dbReference type="ARBA" id="ARBA00022723"/>
    </source>
</evidence>
<evidence type="ECO:0000256" key="5">
    <source>
        <dbReference type="ARBA" id="ARBA00022833"/>
    </source>
</evidence>